<keyword evidence="2" id="KW-1185">Reference proteome</keyword>
<sequence>MKTVKSLYKRALRIPNVDLADTWKSYLEFAGENIDDEIQAAHEASTNAMKEISKYELKLAETDDSIDAFYEYLNFEKGQLSDYLEN</sequence>
<dbReference type="Proteomes" id="UP000054047">
    <property type="component" value="Unassembled WGS sequence"/>
</dbReference>
<dbReference type="InterPro" id="IPR011990">
    <property type="entry name" value="TPR-like_helical_dom_sf"/>
</dbReference>
<organism evidence="1 2">
    <name type="scientific">Ancylostoma duodenale</name>
    <dbReference type="NCBI Taxonomy" id="51022"/>
    <lineage>
        <taxon>Eukaryota</taxon>
        <taxon>Metazoa</taxon>
        <taxon>Ecdysozoa</taxon>
        <taxon>Nematoda</taxon>
        <taxon>Chromadorea</taxon>
        <taxon>Rhabditida</taxon>
        <taxon>Rhabditina</taxon>
        <taxon>Rhabditomorpha</taxon>
        <taxon>Strongyloidea</taxon>
        <taxon>Ancylostomatidae</taxon>
        <taxon>Ancylostomatinae</taxon>
        <taxon>Ancylostoma</taxon>
    </lineage>
</organism>
<dbReference type="AlphaFoldDB" id="A0A0C2H9V7"/>
<reference evidence="1 2" key="1">
    <citation type="submission" date="2013-12" db="EMBL/GenBank/DDBJ databases">
        <title>Draft genome of the parsitic nematode Ancylostoma duodenale.</title>
        <authorList>
            <person name="Mitreva M."/>
        </authorList>
    </citation>
    <scope>NUCLEOTIDE SEQUENCE [LARGE SCALE GENOMIC DNA]</scope>
    <source>
        <strain evidence="1 2">Zhejiang</strain>
    </source>
</reference>
<accession>A0A0C2H9V7</accession>
<name>A0A0C2H9V7_9BILA</name>
<dbReference type="Gene3D" id="1.25.40.10">
    <property type="entry name" value="Tetratricopeptide repeat domain"/>
    <property type="match status" value="1"/>
</dbReference>
<dbReference type="EMBL" id="KN726384">
    <property type="protein sequence ID" value="KIH68409.1"/>
    <property type="molecule type" value="Genomic_DNA"/>
</dbReference>
<protein>
    <submittedName>
        <fullName evidence="1">Uncharacterized protein</fullName>
    </submittedName>
</protein>
<proteinExistence type="predicted"/>
<evidence type="ECO:0000313" key="1">
    <source>
        <dbReference type="EMBL" id="KIH68409.1"/>
    </source>
</evidence>
<dbReference type="OrthoDB" id="360390at2759"/>
<gene>
    <name evidence="1" type="ORF">ANCDUO_01255</name>
</gene>
<evidence type="ECO:0000313" key="2">
    <source>
        <dbReference type="Proteomes" id="UP000054047"/>
    </source>
</evidence>